<feature type="signal peptide" evidence="3">
    <location>
        <begin position="1"/>
        <end position="27"/>
    </location>
</feature>
<keyword evidence="4" id="KW-1185">Reference proteome</keyword>
<reference evidence="5" key="1">
    <citation type="submission" date="2025-08" db="UniProtKB">
        <authorList>
            <consortium name="RefSeq"/>
        </authorList>
    </citation>
    <scope>IDENTIFICATION</scope>
    <source>
        <tissue evidence="5">Gonads</tissue>
    </source>
</reference>
<feature type="compositionally biased region" description="Polar residues" evidence="1">
    <location>
        <begin position="212"/>
        <end position="225"/>
    </location>
</feature>
<proteinExistence type="predicted"/>
<keyword evidence="2" id="KW-0812">Transmembrane</keyword>
<evidence type="ECO:0000313" key="4">
    <source>
        <dbReference type="Proteomes" id="UP000504635"/>
    </source>
</evidence>
<keyword evidence="2" id="KW-1133">Transmembrane helix</keyword>
<name>A0A6J2X980_SITOR</name>
<dbReference type="RefSeq" id="XP_030747530.1">
    <property type="nucleotide sequence ID" value="XM_030891670.1"/>
</dbReference>
<evidence type="ECO:0000313" key="5">
    <source>
        <dbReference type="RefSeq" id="XP_030747530.1"/>
    </source>
</evidence>
<accession>A0A6J2X980</accession>
<keyword evidence="2" id="KW-0472">Membrane</keyword>
<protein>
    <submittedName>
        <fullName evidence="5">Uncharacterized protein LOC115876007</fullName>
    </submittedName>
</protein>
<feature type="transmembrane region" description="Helical" evidence="2">
    <location>
        <begin position="142"/>
        <end position="164"/>
    </location>
</feature>
<keyword evidence="3" id="KW-0732">Signal</keyword>
<dbReference type="OrthoDB" id="6610549at2759"/>
<dbReference type="KEGG" id="soy:115876007"/>
<feature type="chain" id="PRO_5026784992" evidence="3">
    <location>
        <begin position="28"/>
        <end position="274"/>
    </location>
</feature>
<feature type="region of interest" description="Disordered" evidence="1">
    <location>
        <begin position="197"/>
        <end position="274"/>
    </location>
</feature>
<dbReference type="InParanoid" id="A0A6J2X980"/>
<evidence type="ECO:0000256" key="1">
    <source>
        <dbReference type="SAM" id="MobiDB-lite"/>
    </source>
</evidence>
<sequence length="274" mass="30674">MDRERRIVSPRWKWLLLLLILCDFARCDESNDEAKKKFGDKCGSTDECGFEGSVCDDLQGKCLCRPEVPVTNHLDKCGIAAKINESCTFNEQCETVYFMTECNKEGVCSCRHEKVPILKPDGTVECITIIRTITHERYVDPAMIGILVAMFLMFITICIVLRLFSKARWRENRTIFNTPNPRLMNVSLLRESKLLHHDRRGSKGSHGPSRPASMTSLPPQSPNSQGSRRGSKGSSVSGGSVKTNKSPPRIEKSPLATTPMLETIEAVESQVPRT</sequence>
<evidence type="ECO:0000256" key="3">
    <source>
        <dbReference type="SAM" id="SignalP"/>
    </source>
</evidence>
<dbReference type="AlphaFoldDB" id="A0A6J2X980"/>
<gene>
    <name evidence="5" type="primary">LOC115876007</name>
</gene>
<evidence type="ECO:0000256" key="2">
    <source>
        <dbReference type="SAM" id="Phobius"/>
    </source>
</evidence>
<dbReference type="Proteomes" id="UP000504635">
    <property type="component" value="Unplaced"/>
</dbReference>
<organism evidence="4 5">
    <name type="scientific">Sitophilus oryzae</name>
    <name type="common">Rice weevil</name>
    <name type="synonym">Curculio oryzae</name>
    <dbReference type="NCBI Taxonomy" id="7048"/>
    <lineage>
        <taxon>Eukaryota</taxon>
        <taxon>Metazoa</taxon>
        <taxon>Ecdysozoa</taxon>
        <taxon>Arthropoda</taxon>
        <taxon>Hexapoda</taxon>
        <taxon>Insecta</taxon>
        <taxon>Pterygota</taxon>
        <taxon>Neoptera</taxon>
        <taxon>Endopterygota</taxon>
        <taxon>Coleoptera</taxon>
        <taxon>Polyphaga</taxon>
        <taxon>Cucujiformia</taxon>
        <taxon>Curculionidae</taxon>
        <taxon>Dryophthorinae</taxon>
        <taxon>Sitophilus</taxon>
    </lineage>
</organism>
<dbReference type="GeneID" id="115876007"/>
<feature type="compositionally biased region" description="Low complexity" evidence="1">
    <location>
        <begin position="226"/>
        <end position="242"/>
    </location>
</feature>